<dbReference type="PANTHER" id="PTHR36766">
    <property type="entry name" value="PLANT BROAD-SPECTRUM MILDEW RESISTANCE PROTEIN RPW8"/>
    <property type="match status" value="1"/>
</dbReference>
<dbReference type="GO" id="GO:0005524">
    <property type="term" value="F:ATP binding"/>
    <property type="evidence" value="ECO:0007669"/>
    <property type="project" value="UniProtKB-KW"/>
</dbReference>
<dbReference type="InterPro" id="IPR036388">
    <property type="entry name" value="WH-like_DNA-bd_sf"/>
</dbReference>
<dbReference type="InterPro" id="IPR042197">
    <property type="entry name" value="Apaf_helical"/>
</dbReference>
<keyword evidence="5" id="KW-0611">Plant defense</keyword>
<dbReference type="InterPro" id="IPR058922">
    <property type="entry name" value="WHD_DRP"/>
</dbReference>
<keyword evidence="6" id="KW-0067">ATP-binding</keyword>
<dbReference type="Gene3D" id="3.40.50.300">
    <property type="entry name" value="P-loop containing nucleotide triphosphate hydrolases"/>
    <property type="match status" value="1"/>
</dbReference>
<name>A0A368RZC6_SETIT</name>
<dbReference type="Pfam" id="PF18052">
    <property type="entry name" value="Rx_N"/>
    <property type="match status" value="1"/>
</dbReference>
<evidence type="ECO:0000256" key="5">
    <source>
        <dbReference type="ARBA" id="ARBA00022821"/>
    </source>
</evidence>
<evidence type="ECO:0000256" key="1">
    <source>
        <dbReference type="ARBA" id="ARBA00008894"/>
    </source>
</evidence>
<sequence>MEVVAVSAARWVLGKALGSVADGLLEAWAASAGLGPNIDALKMELLYAQGMLDNAQGREIRSPALKEMLLKLQQLAYGADDVLDELEYFRIQDMLDGTCHAADVHDGGCIQGLTLNARHTARAIARKLKICSGSREGSRGDPDDEHEDDARQGCLSGICSCGRLAISSTTKSPSTQSDRYGGCMSKVASCARRAAHNVGKRLPCSSFPCVHNNAHSDMLDAGSNMPGNEWESFCSACQSKIEEGKHVVQTPKLKFDRVDISKKMKDIVEKLKPVSAKVSTILDMELLGSAILKLELLGSNTTTQKNAMGRPETTPDIIEPKLYGRDNQKRSLIDGITDGQYFANDLVVVPIVGPGGIGKTTFTQHVYDEVKKHFEVSIWICVSLNFNVSRLAQEAVRKIPKVDNEKENSSAQELIEQRLKTKRFLLVLDDMWTCQEDEWKKLKAPFGRGGAKGNVVIVTTRIPEVAEMVKTVYCSVQMDRLGDKDFMHFFEACVFGYQQPWKDCLELRLVGKKIVRNLKGFPLAAKTVGRLLRKQLTLDHWTSVLESKEWELQTNDNDIMPALKLSYDYLPFHLQQCFSYCSLFPEDYEFLNDELIHLWIGLDILHTCGQNKRTEDIARSYLVDLVNHGFLKRNEKDDGTPYYVVHDLLHNLAVKVSSYECISINSSNVRSIEIPISVRHLSIVVDDKDVENRVNFENFKKELRELDKRLNVENLRTLMLFGSHHGSYAKIFGHLFREARALRATYVSGASYNVEDMLHNFSKFVHLRYLRIKSSEYNDNDILCLPAALSRLYHLEVIDLREWRGCFGFTRHMSNLEKLHHFLVPEHKLQLHSDIVEVGKMKLLQELRRFEVGKESKGFDLSELRQLSELGGSLVICSLERIQAMKEADEARLIQVKRLHKLTLEWGADRPEKDIAHEENALEILVPHSNLQHLCIKGHGGIKCPQWLGEKLSVKNLESLHLDGVAWNIFPPIGELWLVNGPHEEISSNVCNKKFQNLRRLELIKLPRLKKWAVDAPCQLFAHLEVLIIKDCSKLTKLSFAHSTCCQQEKEKGDNMNWFPSLRELEIYKCPELSSFPPIPWTSAPCSATVSGTSGLHRLYCGKYYKSKYSLSIRGTIDLDSTFWNMLAFGNLTELEDLSISNCPPLPLHHFHMLSSLKTLTLWGSSIIVFPLIEGESRAEYQFPVESMSIYEWGASAKELTQLLTYFPKLSELAVRWCEKISVLGVVEKQATATPADVAHIEQHQQQDGTRGEEEISAEGLLLLPSQSHLQNLVLWFCPELSLRSIPADYNREAGRTRGGQGLQGLTSLRSLHIIDCPRLLSSYSSSYTSPCSPFPTSLEYLSLNDVETLLPLSNLISLTALSIDDCGDLRGEGLRPFLAHGRLTSLSVTGTPNFFAGSESSLPHEQDIPSSSSKLQELLTDDVAGALSAPICTLLPSSLTKLIFRGDSDVERFTKEQEEALQLLTSLEGIRFQQCDKLQCLPAGLHRLPNLKRLDIDTCKAICSLPKDGLPGSLLELEIDDCQGIRSIHKECLPNSLQKLVIRHCPGIRSLPKVEYLPSSLRELDVGTWNSDELRRHCRKLIGTIPIVRV</sequence>
<reference evidence="11" key="1">
    <citation type="journal article" date="2012" name="Nat. Biotechnol.">
        <title>Reference genome sequence of the model plant Setaria.</title>
        <authorList>
            <person name="Bennetzen J.L."/>
            <person name="Schmutz J."/>
            <person name="Wang H."/>
            <person name="Percifield R."/>
            <person name="Hawkins J."/>
            <person name="Pontaroli A.C."/>
            <person name="Estep M."/>
            <person name="Feng L."/>
            <person name="Vaughn J.N."/>
            <person name="Grimwood J."/>
            <person name="Jenkins J."/>
            <person name="Barry K."/>
            <person name="Lindquist E."/>
            <person name="Hellsten U."/>
            <person name="Deshpande S."/>
            <person name="Wang X."/>
            <person name="Wu X."/>
            <person name="Mitros T."/>
            <person name="Triplett J."/>
            <person name="Yang X."/>
            <person name="Ye C.Y."/>
            <person name="Mauro-Herrera M."/>
            <person name="Wang L."/>
            <person name="Li P."/>
            <person name="Sharma M."/>
            <person name="Sharma R."/>
            <person name="Ronald P.C."/>
            <person name="Panaud O."/>
            <person name="Kellogg E.A."/>
            <person name="Brutnell T.P."/>
            <person name="Doust A.N."/>
            <person name="Tuskan G.A."/>
            <person name="Rokhsar D."/>
            <person name="Devos K.M."/>
        </authorList>
    </citation>
    <scope>NUCLEOTIDE SEQUENCE [LARGE SCALE GENOMIC DNA]</scope>
    <source>
        <strain evidence="11">Yugu1</strain>
    </source>
</reference>
<feature type="domain" description="Disease resistance N-terminal" evidence="8">
    <location>
        <begin position="13"/>
        <end position="90"/>
    </location>
</feature>
<keyword evidence="4" id="KW-0547">Nucleotide-binding</keyword>
<dbReference type="GO" id="GO:0051707">
    <property type="term" value="P:response to other organism"/>
    <property type="evidence" value="ECO:0007669"/>
    <property type="project" value="UniProtKB-ARBA"/>
</dbReference>
<accession>A0A368RZC6</accession>
<dbReference type="EMBL" id="CM003534">
    <property type="protein sequence ID" value="RCV35515.1"/>
    <property type="molecule type" value="Genomic_DNA"/>
</dbReference>
<gene>
    <name evidence="11" type="ORF">SETIT_7G245900v2</name>
</gene>
<dbReference type="Gene3D" id="3.80.10.10">
    <property type="entry name" value="Ribonuclease Inhibitor"/>
    <property type="match status" value="3"/>
</dbReference>
<dbReference type="InterPro" id="IPR027417">
    <property type="entry name" value="P-loop_NTPase"/>
</dbReference>
<dbReference type="InterPro" id="IPR032675">
    <property type="entry name" value="LRR_dom_sf"/>
</dbReference>
<evidence type="ECO:0000259" key="9">
    <source>
        <dbReference type="Pfam" id="PF23559"/>
    </source>
</evidence>
<dbReference type="InterPro" id="IPR041118">
    <property type="entry name" value="Rx_N"/>
</dbReference>
<dbReference type="OrthoDB" id="684683at2759"/>
<dbReference type="GO" id="GO:0043531">
    <property type="term" value="F:ADP binding"/>
    <property type="evidence" value="ECO:0007669"/>
    <property type="project" value="InterPro"/>
</dbReference>
<dbReference type="Pfam" id="PF00931">
    <property type="entry name" value="NB-ARC"/>
    <property type="match status" value="1"/>
</dbReference>
<evidence type="ECO:0000256" key="2">
    <source>
        <dbReference type="ARBA" id="ARBA00022614"/>
    </source>
</evidence>
<dbReference type="InterPro" id="IPR002182">
    <property type="entry name" value="NB-ARC"/>
</dbReference>
<dbReference type="PRINTS" id="PR00364">
    <property type="entry name" value="DISEASERSIST"/>
</dbReference>
<feature type="domain" description="NB-ARC" evidence="7">
    <location>
        <begin position="344"/>
        <end position="495"/>
    </location>
</feature>
<dbReference type="SUPFAM" id="SSF52540">
    <property type="entry name" value="P-loop containing nucleoside triphosphate hydrolases"/>
    <property type="match status" value="1"/>
</dbReference>
<protein>
    <recommendedName>
        <fullName evidence="12">AAA+ ATPase domain-containing protein</fullName>
    </recommendedName>
</protein>
<comment type="similarity">
    <text evidence="1">Belongs to the disease resistance NB-LRR family.</text>
</comment>
<evidence type="ECO:0000256" key="4">
    <source>
        <dbReference type="ARBA" id="ARBA00022741"/>
    </source>
</evidence>
<evidence type="ECO:0000256" key="3">
    <source>
        <dbReference type="ARBA" id="ARBA00022737"/>
    </source>
</evidence>
<evidence type="ECO:0008006" key="12">
    <source>
        <dbReference type="Google" id="ProtNLM"/>
    </source>
</evidence>
<reference evidence="11" key="2">
    <citation type="submission" date="2015-07" db="EMBL/GenBank/DDBJ databases">
        <authorList>
            <person name="Noorani M."/>
        </authorList>
    </citation>
    <scope>NUCLEOTIDE SEQUENCE</scope>
    <source>
        <strain evidence="11">Yugu1</strain>
    </source>
</reference>
<feature type="domain" description="R13L1/DRL21-like LRR repeat region" evidence="10">
    <location>
        <begin position="861"/>
        <end position="976"/>
    </location>
</feature>
<dbReference type="Pfam" id="PF23559">
    <property type="entry name" value="WHD_DRP"/>
    <property type="match status" value="1"/>
</dbReference>
<dbReference type="SUPFAM" id="SSF52058">
    <property type="entry name" value="L domain-like"/>
    <property type="match status" value="2"/>
</dbReference>
<dbReference type="Gene3D" id="1.10.8.430">
    <property type="entry name" value="Helical domain of apoptotic protease-activating factors"/>
    <property type="match status" value="1"/>
</dbReference>
<evidence type="ECO:0000256" key="6">
    <source>
        <dbReference type="ARBA" id="ARBA00022840"/>
    </source>
</evidence>
<dbReference type="STRING" id="4555.A0A368RZC6"/>
<evidence type="ECO:0000259" key="7">
    <source>
        <dbReference type="Pfam" id="PF00931"/>
    </source>
</evidence>
<feature type="domain" description="Disease resistance protein winged helix" evidence="9">
    <location>
        <begin position="583"/>
        <end position="653"/>
    </location>
</feature>
<organism evidence="11">
    <name type="scientific">Setaria italica</name>
    <name type="common">Foxtail millet</name>
    <name type="synonym">Panicum italicum</name>
    <dbReference type="NCBI Taxonomy" id="4555"/>
    <lineage>
        <taxon>Eukaryota</taxon>
        <taxon>Viridiplantae</taxon>
        <taxon>Streptophyta</taxon>
        <taxon>Embryophyta</taxon>
        <taxon>Tracheophyta</taxon>
        <taxon>Spermatophyta</taxon>
        <taxon>Magnoliopsida</taxon>
        <taxon>Liliopsida</taxon>
        <taxon>Poales</taxon>
        <taxon>Poaceae</taxon>
        <taxon>PACMAD clade</taxon>
        <taxon>Panicoideae</taxon>
        <taxon>Panicodae</taxon>
        <taxon>Paniceae</taxon>
        <taxon>Cenchrinae</taxon>
        <taxon>Setaria</taxon>
    </lineage>
</organism>
<proteinExistence type="inferred from homology"/>
<dbReference type="Pfam" id="PF25019">
    <property type="entry name" value="LRR_R13L1-DRL21"/>
    <property type="match status" value="1"/>
</dbReference>
<keyword evidence="2" id="KW-0433">Leucine-rich repeat</keyword>
<dbReference type="GO" id="GO:0006952">
    <property type="term" value="P:defense response"/>
    <property type="evidence" value="ECO:0007669"/>
    <property type="project" value="UniProtKB-KW"/>
</dbReference>
<dbReference type="PANTHER" id="PTHR36766:SF45">
    <property type="entry name" value="NB-ARC DOMAIN-CONTAINING PROTEIN"/>
    <property type="match status" value="1"/>
</dbReference>
<evidence type="ECO:0000259" key="10">
    <source>
        <dbReference type="Pfam" id="PF25019"/>
    </source>
</evidence>
<dbReference type="InterPro" id="IPR056789">
    <property type="entry name" value="LRR_R13L1-DRL21"/>
</dbReference>
<keyword evidence="3" id="KW-0677">Repeat</keyword>
<evidence type="ECO:0000259" key="8">
    <source>
        <dbReference type="Pfam" id="PF18052"/>
    </source>
</evidence>
<dbReference type="Gene3D" id="1.10.10.10">
    <property type="entry name" value="Winged helix-like DNA-binding domain superfamily/Winged helix DNA-binding domain"/>
    <property type="match status" value="1"/>
</dbReference>
<evidence type="ECO:0000313" key="11">
    <source>
        <dbReference type="EMBL" id="RCV35515.1"/>
    </source>
</evidence>